<evidence type="ECO:0000256" key="5">
    <source>
        <dbReference type="SAM" id="SignalP"/>
    </source>
</evidence>
<evidence type="ECO:0000313" key="7">
    <source>
        <dbReference type="Proteomes" id="UP000594454"/>
    </source>
</evidence>
<evidence type="ECO:0000256" key="3">
    <source>
        <dbReference type="ARBA" id="ARBA00022737"/>
    </source>
</evidence>
<protein>
    <submittedName>
        <fullName evidence="6">Uncharacterized protein</fullName>
    </submittedName>
</protein>
<dbReference type="OrthoDB" id="2013775at2759"/>
<dbReference type="InParanoid" id="A0A7R8V7R5"/>
<dbReference type="Gene3D" id="3.80.10.10">
    <property type="entry name" value="Ribonuclease Inhibitor"/>
    <property type="match status" value="3"/>
</dbReference>
<dbReference type="PANTHER" id="PTHR45712">
    <property type="entry name" value="AGAP008170-PA"/>
    <property type="match status" value="1"/>
</dbReference>
<dbReference type="InterPro" id="IPR001611">
    <property type="entry name" value="Leu-rich_rpt"/>
</dbReference>
<dbReference type="FunFam" id="3.80.10.10:FF:000770">
    <property type="entry name" value="Uncharacterized protein"/>
    <property type="match status" value="1"/>
</dbReference>
<proteinExistence type="predicted"/>
<dbReference type="PANTHER" id="PTHR45712:SF22">
    <property type="entry name" value="INSULIN-LIKE GROWTH FACTOR-BINDING PROTEIN COMPLEX ACID LABILE SUBUNIT"/>
    <property type="match status" value="1"/>
</dbReference>
<keyword evidence="4" id="KW-0325">Glycoprotein</keyword>
<organism evidence="6 7">
    <name type="scientific">Hermetia illucens</name>
    <name type="common">Black soldier fly</name>
    <dbReference type="NCBI Taxonomy" id="343691"/>
    <lineage>
        <taxon>Eukaryota</taxon>
        <taxon>Metazoa</taxon>
        <taxon>Ecdysozoa</taxon>
        <taxon>Arthropoda</taxon>
        <taxon>Hexapoda</taxon>
        <taxon>Insecta</taxon>
        <taxon>Pterygota</taxon>
        <taxon>Neoptera</taxon>
        <taxon>Endopterygota</taxon>
        <taxon>Diptera</taxon>
        <taxon>Brachycera</taxon>
        <taxon>Stratiomyomorpha</taxon>
        <taxon>Stratiomyidae</taxon>
        <taxon>Hermetiinae</taxon>
        <taxon>Hermetia</taxon>
    </lineage>
</organism>
<evidence type="ECO:0000313" key="6">
    <source>
        <dbReference type="EMBL" id="CAD7093660.1"/>
    </source>
</evidence>
<dbReference type="InterPro" id="IPR050333">
    <property type="entry name" value="SLRP"/>
</dbReference>
<keyword evidence="1" id="KW-0433">Leucine-rich repeat</keyword>
<gene>
    <name evidence="6" type="ORF">HERILL_LOCUS15934</name>
</gene>
<keyword evidence="3" id="KW-0677">Repeat</keyword>
<dbReference type="EMBL" id="LR899014">
    <property type="protein sequence ID" value="CAD7093660.1"/>
    <property type="molecule type" value="Genomic_DNA"/>
</dbReference>
<dbReference type="OMA" id="NDIRIWW"/>
<dbReference type="Proteomes" id="UP000594454">
    <property type="component" value="Chromosome 6"/>
</dbReference>
<evidence type="ECO:0000256" key="1">
    <source>
        <dbReference type="ARBA" id="ARBA00022614"/>
    </source>
</evidence>
<evidence type="ECO:0000256" key="4">
    <source>
        <dbReference type="ARBA" id="ARBA00023180"/>
    </source>
</evidence>
<name>A0A7R8V7R5_HERIL</name>
<dbReference type="SUPFAM" id="SSF52058">
    <property type="entry name" value="L domain-like"/>
    <property type="match status" value="1"/>
</dbReference>
<dbReference type="PRINTS" id="PR00019">
    <property type="entry name" value="LEURICHRPT"/>
</dbReference>
<evidence type="ECO:0000256" key="2">
    <source>
        <dbReference type="ARBA" id="ARBA00022729"/>
    </source>
</evidence>
<sequence>MSKIVLSFVFTMLCQGLHVDIKNMCPRSDKFCVKVKLNPSESYELDRNVTYPHQKVTFSGSRVYAIPGHFFFVFPNVRFLTMNRCNVRNLEEADFMGAENLVRLEMWKNQIRELPRDLFSGCRNLEWLDLSSNQIKTLHPHSFHGLRRLRKLLLFRNQIHTLPPILFRDLVALETVHLEDNRIEILEENIFIANSRLGIVRIRNNRLKVVHPSIFLSMRNLYWLDLSRNYFDEIQTNTLDTLHINDGMVKKCFINGKIRNLHADNNEIQSLYIRDLTNTQEIHISRNKLYDLSSIHGAKHLSKLDASQNKLGLLNSLDFSQMADLMYLNLSNTDLILPGKNAFARLTNLATLDLSHNQMRELPPDLLTPLRNLRELHLDYNKLTQVNYSNLRDSSPALKYLGLHGNNWRCSYLRDLVEYMDRNGISVSKGIYDDSVGGTHNVAGINCTLL</sequence>
<dbReference type="PROSITE" id="PS51450">
    <property type="entry name" value="LRR"/>
    <property type="match status" value="3"/>
</dbReference>
<dbReference type="InterPro" id="IPR003591">
    <property type="entry name" value="Leu-rich_rpt_typical-subtyp"/>
</dbReference>
<dbReference type="AlphaFoldDB" id="A0A7R8V7R5"/>
<dbReference type="SMART" id="SM00369">
    <property type="entry name" value="LRR_TYP"/>
    <property type="match status" value="8"/>
</dbReference>
<feature type="chain" id="PRO_5031453648" evidence="5">
    <location>
        <begin position="17"/>
        <end position="450"/>
    </location>
</feature>
<reference evidence="6 7" key="1">
    <citation type="submission" date="2020-11" db="EMBL/GenBank/DDBJ databases">
        <authorList>
            <person name="Wallbank WR R."/>
            <person name="Pardo Diaz C."/>
            <person name="Kozak K."/>
            <person name="Martin S."/>
            <person name="Jiggins C."/>
            <person name="Moest M."/>
            <person name="Warren A I."/>
            <person name="Generalovic N T."/>
            <person name="Byers J.R.P. K."/>
            <person name="Montejo-Kovacevich G."/>
            <person name="Yen C E."/>
        </authorList>
    </citation>
    <scope>NUCLEOTIDE SEQUENCE [LARGE SCALE GENOMIC DNA]</scope>
</reference>
<dbReference type="InterPro" id="IPR032675">
    <property type="entry name" value="LRR_dom_sf"/>
</dbReference>
<keyword evidence="2 5" id="KW-0732">Signal</keyword>
<keyword evidence="7" id="KW-1185">Reference proteome</keyword>
<dbReference type="Pfam" id="PF13855">
    <property type="entry name" value="LRR_8"/>
    <property type="match status" value="3"/>
</dbReference>
<feature type="signal peptide" evidence="5">
    <location>
        <begin position="1"/>
        <end position="16"/>
    </location>
</feature>
<accession>A0A7R8V7R5</accession>